<dbReference type="InterPro" id="IPR042184">
    <property type="entry name" value="YqeY/Aim41_N"/>
</dbReference>
<reference evidence="2" key="1">
    <citation type="submission" date="2023-06" db="EMBL/GenBank/DDBJ databases">
        <authorList>
            <consortium name="Lawrence Berkeley National Laboratory"/>
            <person name="Ahrendt S."/>
            <person name="Sahu N."/>
            <person name="Indic B."/>
            <person name="Wong-Bajracharya J."/>
            <person name="Merenyi Z."/>
            <person name="Ke H.-M."/>
            <person name="Monk M."/>
            <person name="Kocsube S."/>
            <person name="Drula E."/>
            <person name="Lipzen A."/>
            <person name="Balint B."/>
            <person name="Henrissat B."/>
            <person name="Andreopoulos B."/>
            <person name="Martin F.M."/>
            <person name="Harder C.B."/>
            <person name="Rigling D."/>
            <person name="Ford K.L."/>
            <person name="Foster G.D."/>
            <person name="Pangilinan J."/>
            <person name="Papanicolaou A."/>
            <person name="Barry K."/>
            <person name="LaButti K."/>
            <person name="Viragh M."/>
            <person name="Koriabine M."/>
            <person name="Yan M."/>
            <person name="Riley R."/>
            <person name="Champramary S."/>
            <person name="Plett K.L."/>
            <person name="Tsai I.J."/>
            <person name="Slot J."/>
            <person name="Sipos G."/>
            <person name="Plett J."/>
            <person name="Nagy L.G."/>
            <person name="Grigoriev I.V."/>
        </authorList>
    </citation>
    <scope>NUCLEOTIDE SEQUENCE</scope>
    <source>
        <strain evidence="2">ICMP 16352</strain>
    </source>
</reference>
<dbReference type="GO" id="GO:0016884">
    <property type="term" value="F:carbon-nitrogen ligase activity, with glutamine as amido-N-donor"/>
    <property type="evidence" value="ECO:0007669"/>
    <property type="project" value="UniProtKB-UniRule"/>
</dbReference>
<dbReference type="SUPFAM" id="SSF89095">
    <property type="entry name" value="GatB/YqeY motif"/>
    <property type="match status" value="1"/>
</dbReference>
<sequence>MASLGAARCFLQRPLLRLYTTSVQRQCYPISNTITHGSIAPTIREQLTAGVKNALKNKDPFTSTLLRSVLSEVYAADKAKGPVSQSAIVSIIRKAVARRNDAINQYMKASRQDLVDKESKEAEALAAFLPPLLSEAEIDSKLRVAMEVEGVSTNSDSRKSTGKILKAFYAAVDKSEVDTSVVKQRLDLLLP</sequence>
<organism evidence="2 3">
    <name type="scientific">Armillaria novae-zelandiae</name>
    <dbReference type="NCBI Taxonomy" id="153914"/>
    <lineage>
        <taxon>Eukaryota</taxon>
        <taxon>Fungi</taxon>
        <taxon>Dikarya</taxon>
        <taxon>Basidiomycota</taxon>
        <taxon>Agaricomycotina</taxon>
        <taxon>Agaricomycetes</taxon>
        <taxon>Agaricomycetidae</taxon>
        <taxon>Agaricales</taxon>
        <taxon>Marasmiineae</taxon>
        <taxon>Physalacriaceae</taxon>
        <taxon>Armillaria</taxon>
    </lineage>
</organism>
<dbReference type="InterPro" id="IPR003789">
    <property type="entry name" value="Asn/Gln_tRNA_amidoTrase-B-like"/>
</dbReference>
<dbReference type="PANTHER" id="PTHR28055">
    <property type="entry name" value="ALTERED INHERITANCE OF MITOCHONDRIA PROTEIN 41, MITOCHONDRIAL"/>
    <property type="match status" value="1"/>
</dbReference>
<comment type="caution">
    <text evidence="2">The sequence shown here is derived from an EMBL/GenBank/DDBJ whole genome shotgun (WGS) entry which is preliminary data.</text>
</comment>
<dbReference type="InterPro" id="IPR019004">
    <property type="entry name" value="YqeY/Aim41"/>
</dbReference>
<dbReference type="Proteomes" id="UP001175227">
    <property type="component" value="Unassembled WGS sequence"/>
</dbReference>
<comment type="subcellular location">
    <subcellularLocation>
        <location evidence="1">Mitochondrion</location>
    </subcellularLocation>
</comment>
<evidence type="ECO:0000313" key="3">
    <source>
        <dbReference type="Proteomes" id="UP001175227"/>
    </source>
</evidence>
<dbReference type="AlphaFoldDB" id="A0AA39P2Z3"/>
<dbReference type="PANTHER" id="PTHR28055:SF1">
    <property type="entry name" value="ALTERED INHERITANCE OF MITOCHONDRIA PROTEIN 41, MITOCHONDRIAL"/>
    <property type="match status" value="1"/>
</dbReference>
<gene>
    <name evidence="1" type="primary">AIM41</name>
    <name evidence="2" type="ORF">IW261DRAFT_1401423</name>
</gene>
<protein>
    <recommendedName>
        <fullName evidence="1">Altered inheritance of mitochondria protein 41</fullName>
    </recommendedName>
</protein>
<keyword evidence="3" id="KW-1185">Reference proteome</keyword>
<name>A0AA39P2Z3_9AGAR</name>
<dbReference type="Pfam" id="PF09424">
    <property type="entry name" value="YqeY"/>
    <property type="match status" value="1"/>
</dbReference>
<evidence type="ECO:0000256" key="1">
    <source>
        <dbReference type="RuleBase" id="RU365099"/>
    </source>
</evidence>
<proteinExistence type="inferred from homology"/>
<keyword evidence="1" id="KW-0496">Mitochondrion</keyword>
<dbReference type="Gene3D" id="1.10.1510.10">
    <property type="entry name" value="Uncharacterised protein YqeY/AIM41 PF09424, N-terminal domain"/>
    <property type="match status" value="1"/>
</dbReference>
<evidence type="ECO:0000313" key="2">
    <source>
        <dbReference type="EMBL" id="KAK0476596.1"/>
    </source>
</evidence>
<dbReference type="GO" id="GO:0005739">
    <property type="term" value="C:mitochondrion"/>
    <property type="evidence" value="ECO:0007669"/>
    <property type="project" value="UniProtKB-SubCell"/>
</dbReference>
<dbReference type="EMBL" id="JAUEPR010000019">
    <property type="protein sequence ID" value="KAK0476596.1"/>
    <property type="molecule type" value="Genomic_DNA"/>
</dbReference>
<comment type="similarity">
    <text evidence="1">Belongs to the AIM41 family.</text>
</comment>
<accession>A0AA39P2Z3</accession>